<reference evidence="2 3" key="1">
    <citation type="journal article" date="2011" name="Stand. Genomic Sci.">
        <title>Complete genome sequence of the filamentous gliding predatory bacterium Herpetosiphon aurantiacus type strain (114-95(T)).</title>
        <authorList>
            <person name="Kiss H."/>
            <person name="Nett M."/>
            <person name="Domin N."/>
            <person name="Martin K."/>
            <person name="Maresca J.A."/>
            <person name="Copeland A."/>
            <person name="Lapidus A."/>
            <person name="Lucas S."/>
            <person name="Berry K.W."/>
            <person name="Glavina Del Rio T."/>
            <person name="Dalin E."/>
            <person name="Tice H."/>
            <person name="Pitluck S."/>
            <person name="Richardson P."/>
            <person name="Bruce D."/>
            <person name="Goodwin L."/>
            <person name="Han C."/>
            <person name="Detter J.C."/>
            <person name="Schmutz J."/>
            <person name="Brettin T."/>
            <person name="Land M."/>
            <person name="Hauser L."/>
            <person name="Kyrpides N.C."/>
            <person name="Ivanova N."/>
            <person name="Goker M."/>
            <person name="Woyke T."/>
            <person name="Klenk H.P."/>
            <person name="Bryant D.A."/>
        </authorList>
    </citation>
    <scope>NUCLEOTIDE SEQUENCE [LARGE SCALE GENOMIC DNA]</scope>
    <source>
        <strain evidence="3">ATCC 23779 / DSM 785 / 114-95</strain>
    </source>
</reference>
<dbReference type="GO" id="GO:0016747">
    <property type="term" value="F:acyltransferase activity, transferring groups other than amino-acyl groups"/>
    <property type="evidence" value="ECO:0007669"/>
    <property type="project" value="InterPro"/>
</dbReference>
<dbReference type="InParanoid" id="A9B817"/>
<keyword evidence="3" id="KW-1185">Reference proteome</keyword>
<dbReference type="BioCyc" id="HAUR316274:GHYA-3351-MONOMER"/>
<evidence type="ECO:0000313" key="2">
    <source>
        <dbReference type="EMBL" id="ABX05950.1"/>
    </source>
</evidence>
<dbReference type="Proteomes" id="UP000000787">
    <property type="component" value="Chromosome"/>
</dbReference>
<dbReference type="PANTHER" id="PTHR43792">
    <property type="entry name" value="GNAT FAMILY, PUTATIVE (AFU_ORTHOLOGUE AFUA_3G00765)-RELATED-RELATED"/>
    <property type="match status" value="1"/>
</dbReference>
<dbReference type="KEGG" id="hau:Haur_3314"/>
<evidence type="ECO:0000259" key="1">
    <source>
        <dbReference type="PROSITE" id="PS51186"/>
    </source>
</evidence>
<dbReference type="EMBL" id="CP000875">
    <property type="protein sequence ID" value="ABX05950.1"/>
    <property type="molecule type" value="Genomic_DNA"/>
</dbReference>
<dbReference type="STRING" id="316274.Haur_3314"/>
<dbReference type="InterPro" id="IPR051531">
    <property type="entry name" value="N-acetyltransferase"/>
</dbReference>
<dbReference type="SUPFAM" id="SSF55729">
    <property type="entry name" value="Acyl-CoA N-acyltransferases (Nat)"/>
    <property type="match status" value="1"/>
</dbReference>
<dbReference type="Gene3D" id="3.40.630.30">
    <property type="match status" value="1"/>
</dbReference>
<feature type="domain" description="N-acetyltransferase" evidence="1">
    <location>
        <begin position="24"/>
        <end position="176"/>
    </location>
</feature>
<dbReference type="Pfam" id="PF13302">
    <property type="entry name" value="Acetyltransf_3"/>
    <property type="match status" value="1"/>
</dbReference>
<dbReference type="HOGENOM" id="CLU_013985_16_0_0"/>
<gene>
    <name evidence="2" type="ordered locus">Haur_3314</name>
</gene>
<sequence>MLETVINNRQPMTNDTIIATAPRLVIRRWQRADYQTMDRWPPFTEPLSSIWNLPDRVTVGGDWMNDIRRTYAIALRDHTLVGRITLRNIDSASGSARLGITIGPQYVSQGYGTEGLAAFLQAFFTTLGFQTMVLDVASVNERAVRCYRRLGFQYNGHHWRDAGWRFMQTLDQATRERIAPFIKEGRHGVWVQFYDMTLERSDWQAAQHRSVIHVNQ</sequence>
<dbReference type="PROSITE" id="PS51186">
    <property type="entry name" value="GNAT"/>
    <property type="match status" value="1"/>
</dbReference>
<dbReference type="InterPro" id="IPR016181">
    <property type="entry name" value="Acyl_CoA_acyltransferase"/>
</dbReference>
<organism evidence="2 3">
    <name type="scientific">Herpetosiphon aurantiacus (strain ATCC 23779 / DSM 785 / 114-95)</name>
    <dbReference type="NCBI Taxonomy" id="316274"/>
    <lineage>
        <taxon>Bacteria</taxon>
        <taxon>Bacillati</taxon>
        <taxon>Chloroflexota</taxon>
        <taxon>Chloroflexia</taxon>
        <taxon>Herpetosiphonales</taxon>
        <taxon>Herpetosiphonaceae</taxon>
        <taxon>Herpetosiphon</taxon>
    </lineage>
</organism>
<dbReference type="AlphaFoldDB" id="A9B817"/>
<dbReference type="eggNOG" id="COG1670">
    <property type="taxonomic scope" value="Bacteria"/>
</dbReference>
<name>A9B817_HERA2</name>
<evidence type="ECO:0000313" key="3">
    <source>
        <dbReference type="Proteomes" id="UP000000787"/>
    </source>
</evidence>
<proteinExistence type="predicted"/>
<protein>
    <submittedName>
        <fullName evidence="2">GCN5-related N-acetyltransferase</fullName>
    </submittedName>
</protein>
<accession>A9B817</accession>
<dbReference type="InterPro" id="IPR000182">
    <property type="entry name" value="GNAT_dom"/>
</dbReference>